<sequence length="407" mass="44413">MTSWLIRTFIRRSEDVQDASVRLSYGNLAGITGIACNVLLCVIKFFTGLFTGSISITADAVNNLSDASSGIITLLGFKLAGKPADPEHPYGHARMEYLAGLVVSFIILLIGFQLAGESLQKILSPVPSSFGVVPAVLLLFSIGVKFWMANFYRTIAKKIDSTTLLASAADSRNDVISTGAVLIALVISACTSLDLDGWMGMAVALFILYSGIGLIKDTLDPLLGRAPSEELTRSVEQKILSYEGILGTHDLMVHDYGPGRCFASVHVEMSAGMDVMKSHDIIDTIERDFHEQDNIHLVIHYDPIETGSEAVGTMREWVSSRVQAVSPDLSIHDFRMVKGERHTNLIFDVAAPSTYEGSDQALKNDIEASIRADAKGETYYCVITVDRSYAPYHQDDTATSADRNYKK</sequence>
<dbReference type="GO" id="GO:0008324">
    <property type="term" value="F:monoatomic cation transmembrane transporter activity"/>
    <property type="evidence" value="ECO:0007669"/>
    <property type="project" value="InterPro"/>
</dbReference>
<dbReference type="InterPro" id="IPR027470">
    <property type="entry name" value="Cation_efflux_CTD"/>
</dbReference>
<evidence type="ECO:0000256" key="4">
    <source>
        <dbReference type="ARBA" id="ARBA00022692"/>
    </source>
</evidence>
<dbReference type="AlphaFoldDB" id="A0A9D2S2R9"/>
<reference evidence="10" key="1">
    <citation type="journal article" date="2021" name="PeerJ">
        <title>Extensive microbial diversity within the chicken gut microbiome revealed by metagenomics and culture.</title>
        <authorList>
            <person name="Gilroy R."/>
            <person name="Ravi A."/>
            <person name="Getino M."/>
            <person name="Pursley I."/>
            <person name="Horton D.L."/>
            <person name="Alikhan N.F."/>
            <person name="Baker D."/>
            <person name="Gharbi K."/>
            <person name="Hall N."/>
            <person name="Watson M."/>
            <person name="Adriaenssens E.M."/>
            <person name="Foster-Nyarko E."/>
            <person name="Jarju S."/>
            <person name="Secka A."/>
            <person name="Antonio M."/>
            <person name="Oren A."/>
            <person name="Chaudhuri R.R."/>
            <person name="La Ragione R."/>
            <person name="Hildebrand F."/>
            <person name="Pallen M.J."/>
        </authorList>
    </citation>
    <scope>NUCLEOTIDE SEQUENCE</scope>
    <source>
        <strain evidence="10">ChiBcec8-14828</strain>
    </source>
</reference>
<evidence type="ECO:0000256" key="5">
    <source>
        <dbReference type="ARBA" id="ARBA00022989"/>
    </source>
</evidence>
<dbReference type="SUPFAM" id="SSF161111">
    <property type="entry name" value="Cation efflux protein transmembrane domain-like"/>
    <property type="match status" value="1"/>
</dbReference>
<feature type="transmembrane region" description="Helical" evidence="7">
    <location>
        <begin position="128"/>
        <end position="152"/>
    </location>
</feature>
<evidence type="ECO:0000256" key="2">
    <source>
        <dbReference type="ARBA" id="ARBA00008114"/>
    </source>
</evidence>
<feature type="transmembrane region" description="Helical" evidence="7">
    <location>
        <begin position="173"/>
        <end position="191"/>
    </location>
</feature>
<dbReference type="Proteomes" id="UP000824209">
    <property type="component" value="Unassembled WGS sequence"/>
</dbReference>
<evidence type="ECO:0000313" key="11">
    <source>
        <dbReference type="Proteomes" id="UP000824209"/>
    </source>
</evidence>
<evidence type="ECO:0000256" key="1">
    <source>
        <dbReference type="ARBA" id="ARBA00004141"/>
    </source>
</evidence>
<keyword evidence="4 7" id="KW-0812">Transmembrane</keyword>
<organism evidence="10 11">
    <name type="scientific">Candidatus Ruthenibacterium avium</name>
    <dbReference type="NCBI Taxonomy" id="2838751"/>
    <lineage>
        <taxon>Bacteria</taxon>
        <taxon>Bacillati</taxon>
        <taxon>Bacillota</taxon>
        <taxon>Clostridia</taxon>
        <taxon>Eubacteriales</taxon>
        <taxon>Oscillospiraceae</taxon>
        <taxon>Ruthenibacterium</taxon>
    </lineage>
</organism>
<keyword evidence="3" id="KW-0813">Transport</keyword>
<dbReference type="NCBIfam" id="TIGR01297">
    <property type="entry name" value="CDF"/>
    <property type="match status" value="1"/>
</dbReference>
<dbReference type="Gene3D" id="1.20.1510.10">
    <property type="entry name" value="Cation efflux protein transmembrane domain"/>
    <property type="match status" value="1"/>
</dbReference>
<protein>
    <submittedName>
        <fullName evidence="10">Cation diffusion facilitator family transporter</fullName>
    </submittedName>
</protein>
<evidence type="ECO:0000256" key="6">
    <source>
        <dbReference type="ARBA" id="ARBA00023136"/>
    </source>
</evidence>
<feature type="domain" description="Cation efflux protein cytoplasmic" evidence="9">
    <location>
        <begin position="227"/>
        <end position="303"/>
    </location>
</feature>
<reference evidence="10" key="2">
    <citation type="submission" date="2021-04" db="EMBL/GenBank/DDBJ databases">
        <authorList>
            <person name="Gilroy R."/>
        </authorList>
    </citation>
    <scope>NUCLEOTIDE SEQUENCE</scope>
    <source>
        <strain evidence="10">ChiBcec8-14828</strain>
    </source>
</reference>
<evidence type="ECO:0000259" key="8">
    <source>
        <dbReference type="Pfam" id="PF01545"/>
    </source>
</evidence>
<dbReference type="SUPFAM" id="SSF160240">
    <property type="entry name" value="Cation efflux protein cytoplasmic domain-like"/>
    <property type="match status" value="1"/>
</dbReference>
<comment type="caution">
    <text evidence="10">The sequence shown here is derived from an EMBL/GenBank/DDBJ whole genome shotgun (WGS) entry which is preliminary data.</text>
</comment>
<proteinExistence type="inferred from homology"/>
<keyword evidence="5 7" id="KW-1133">Transmembrane helix</keyword>
<evidence type="ECO:0000256" key="3">
    <source>
        <dbReference type="ARBA" id="ARBA00022448"/>
    </source>
</evidence>
<dbReference type="InterPro" id="IPR027469">
    <property type="entry name" value="Cation_efflux_TMD_sf"/>
</dbReference>
<dbReference type="Gene3D" id="3.30.70.1350">
    <property type="entry name" value="Cation efflux protein, cytoplasmic domain"/>
    <property type="match status" value="1"/>
</dbReference>
<feature type="domain" description="Cation efflux protein transmembrane" evidence="8">
    <location>
        <begin position="32"/>
        <end position="223"/>
    </location>
</feature>
<feature type="transmembrane region" description="Helical" evidence="7">
    <location>
        <begin position="97"/>
        <end position="116"/>
    </location>
</feature>
<dbReference type="FunFam" id="1.20.1510.10:FF:000006">
    <property type="entry name" value="Divalent cation efflux transporter"/>
    <property type="match status" value="1"/>
</dbReference>
<name>A0A9D2S2R9_9FIRM</name>
<comment type="similarity">
    <text evidence="2">Belongs to the cation diffusion facilitator (CDF) transporter (TC 2.A.4) family.</text>
</comment>
<evidence type="ECO:0000256" key="7">
    <source>
        <dbReference type="SAM" id="Phobius"/>
    </source>
</evidence>
<dbReference type="Pfam" id="PF16916">
    <property type="entry name" value="ZT_dimer"/>
    <property type="match status" value="1"/>
</dbReference>
<dbReference type="InterPro" id="IPR036837">
    <property type="entry name" value="Cation_efflux_CTD_sf"/>
</dbReference>
<dbReference type="PANTHER" id="PTHR43840:SF15">
    <property type="entry name" value="MITOCHONDRIAL METAL TRANSPORTER 1-RELATED"/>
    <property type="match status" value="1"/>
</dbReference>
<dbReference type="Pfam" id="PF01545">
    <property type="entry name" value="Cation_efflux"/>
    <property type="match status" value="1"/>
</dbReference>
<dbReference type="PANTHER" id="PTHR43840">
    <property type="entry name" value="MITOCHONDRIAL METAL TRANSPORTER 1-RELATED"/>
    <property type="match status" value="1"/>
</dbReference>
<dbReference type="InterPro" id="IPR002524">
    <property type="entry name" value="Cation_efflux"/>
</dbReference>
<evidence type="ECO:0000259" key="9">
    <source>
        <dbReference type="Pfam" id="PF16916"/>
    </source>
</evidence>
<accession>A0A9D2S2R9</accession>
<feature type="transmembrane region" description="Helical" evidence="7">
    <location>
        <begin position="197"/>
        <end position="215"/>
    </location>
</feature>
<gene>
    <name evidence="10" type="ORF">H9943_09165</name>
</gene>
<dbReference type="InterPro" id="IPR058533">
    <property type="entry name" value="Cation_efflux_TM"/>
</dbReference>
<dbReference type="EMBL" id="DWYA01000080">
    <property type="protein sequence ID" value="HJB40550.1"/>
    <property type="molecule type" value="Genomic_DNA"/>
</dbReference>
<dbReference type="GO" id="GO:0016020">
    <property type="term" value="C:membrane"/>
    <property type="evidence" value="ECO:0007669"/>
    <property type="project" value="UniProtKB-SubCell"/>
</dbReference>
<feature type="transmembrane region" description="Helical" evidence="7">
    <location>
        <begin position="25"/>
        <end position="46"/>
    </location>
</feature>
<comment type="subcellular location">
    <subcellularLocation>
        <location evidence="1">Membrane</location>
        <topology evidence="1">Multi-pass membrane protein</topology>
    </subcellularLocation>
</comment>
<keyword evidence="6 7" id="KW-0472">Membrane</keyword>
<evidence type="ECO:0000313" key="10">
    <source>
        <dbReference type="EMBL" id="HJB40550.1"/>
    </source>
</evidence>
<dbReference type="InterPro" id="IPR050291">
    <property type="entry name" value="CDF_Transporter"/>
</dbReference>